<protein>
    <submittedName>
        <fullName evidence="1">Uncharacterized protein</fullName>
    </submittedName>
</protein>
<evidence type="ECO:0000313" key="2">
    <source>
        <dbReference type="Proteomes" id="UP001165667"/>
    </source>
</evidence>
<dbReference type="RefSeq" id="WP_282588728.1">
    <property type="nucleotide sequence ID" value="NZ_JAMOIM010000047.1"/>
</dbReference>
<evidence type="ECO:0000313" key="1">
    <source>
        <dbReference type="EMBL" id="MCW6512354.1"/>
    </source>
</evidence>
<dbReference type="InterPro" id="IPR036390">
    <property type="entry name" value="WH_DNA-bd_sf"/>
</dbReference>
<reference evidence="1" key="1">
    <citation type="submission" date="2022-05" db="EMBL/GenBank/DDBJ databases">
        <authorList>
            <person name="Pankratov T."/>
        </authorList>
    </citation>
    <scope>NUCLEOTIDE SEQUENCE</scope>
    <source>
        <strain evidence="1">BP6-180914</strain>
    </source>
</reference>
<accession>A0AA41Z264</accession>
<dbReference type="InterPro" id="IPR036388">
    <property type="entry name" value="WH-like_DNA-bd_sf"/>
</dbReference>
<dbReference type="Proteomes" id="UP001165667">
    <property type="component" value="Unassembled WGS sequence"/>
</dbReference>
<dbReference type="SUPFAM" id="SSF46785">
    <property type="entry name" value="Winged helix' DNA-binding domain"/>
    <property type="match status" value="1"/>
</dbReference>
<dbReference type="Pfam" id="PF25212">
    <property type="entry name" value="HVO_A0114"/>
    <property type="match status" value="1"/>
</dbReference>
<proteinExistence type="predicted"/>
<comment type="caution">
    <text evidence="1">The sequence shown here is derived from an EMBL/GenBank/DDBJ whole genome shotgun (WGS) entry which is preliminary data.</text>
</comment>
<organism evidence="1 2">
    <name type="scientific">Lichenifustis flavocetrariae</name>
    <dbReference type="NCBI Taxonomy" id="2949735"/>
    <lineage>
        <taxon>Bacteria</taxon>
        <taxon>Pseudomonadati</taxon>
        <taxon>Pseudomonadota</taxon>
        <taxon>Alphaproteobacteria</taxon>
        <taxon>Hyphomicrobiales</taxon>
        <taxon>Lichenihabitantaceae</taxon>
        <taxon>Lichenifustis</taxon>
    </lineage>
</organism>
<gene>
    <name evidence="1" type="ORF">M8523_31025</name>
</gene>
<dbReference type="EMBL" id="JAMOIM010000047">
    <property type="protein sequence ID" value="MCW6512354.1"/>
    <property type="molecule type" value="Genomic_DNA"/>
</dbReference>
<sequence length="122" mass="12924">MDEAKTTIEVGGDLRSFTADVGARWKAAVAGKPVDISRKIVFQDWDALCSVLTPKRYEMLRALHATPAAGVRALARSLGRDVKNVHADIIALEEIGLVVRGDDGTLTAPAAAITSTIHFAAA</sequence>
<dbReference type="Gene3D" id="1.10.10.10">
    <property type="entry name" value="Winged helix-like DNA-binding domain superfamily/Winged helix DNA-binding domain"/>
    <property type="match status" value="1"/>
</dbReference>
<dbReference type="AlphaFoldDB" id="A0AA41Z264"/>
<keyword evidence="2" id="KW-1185">Reference proteome</keyword>
<name>A0AA41Z264_9HYPH</name>